<dbReference type="Proteomes" id="UP000008672">
    <property type="component" value="Unassembled WGS sequence"/>
</dbReference>
<evidence type="ECO:0000256" key="2">
    <source>
        <dbReference type="ARBA" id="ARBA00023006"/>
    </source>
</evidence>
<evidence type="ECO:0000259" key="4">
    <source>
        <dbReference type="Pfam" id="PF26103"/>
    </source>
</evidence>
<evidence type="ECO:0000259" key="5">
    <source>
        <dbReference type="Pfam" id="PF26573"/>
    </source>
</evidence>
<dbReference type="FunCoup" id="H3A8A6">
    <property type="interactions" value="3283"/>
</dbReference>
<name>H3A8A6_LATCH</name>
<dbReference type="EMBL" id="AFYH01177978">
    <property type="status" value="NOT_ANNOTATED_CDS"/>
    <property type="molecule type" value="Genomic_DNA"/>
</dbReference>
<dbReference type="EMBL" id="AFYH01177982">
    <property type="status" value="NOT_ANNOTATED_CDS"/>
    <property type="molecule type" value="Genomic_DNA"/>
</dbReference>
<dbReference type="EMBL" id="AFYH01177977">
    <property type="status" value="NOT_ANNOTATED_CDS"/>
    <property type="molecule type" value="Genomic_DNA"/>
</dbReference>
<dbReference type="PANTHER" id="PTHR31139:SF4">
    <property type="entry name" value="ECTOPIC P GRANULES PROTEIN 5 HOMOLOG"/>
    <property type="match status" value="1"/>
</dbReference>
<sequence>NALGYHGDRGLLSSLVGWIVTGNVTPSFIEGNAESTEVWFSWVVLNMEAIFEEDSQLLRCVEQELVSNPSLTPEQALKKAQSRLKLPVVPSLQRLLIYRWAHQALATPADHPLLPLVWQKFFLLYLHRPGPEFGLPVSSCIGKRFFHSTAHVSLLKELKRRLTEVADFHHAASKALKVERSAVGVTGAGDERNQTPDYMTSPELHRELVRPFCKIFVRWLKPRGFLATCSYVLGVEDGVCSKMQPKRYQHQKDPWMEYIDMERMQHEFQEVSSLWVKDTFEPSAAFSSVSVFIDFTNPSAAKERILTRLKKHDAPSLPPLLQAMKAPVPDVAMASLTSEKAAVQLIQGDLRSLQQHAKLSALRESQQVALDSELLDTIPKLYCNREEQRVMELECRGRSGCPCQRPAAVTIKFESLHLNESIQLQLGALHKEIKQLHAEATKPSPQNIVEAAVHVENIITVLVNAYKLQSPVGTKEIGIALFYVVVNLVCDETQRHPPTRQFFTSCIEVLGQIFIMDSKSECKPLLKTILQNSRLCNLLSPYFIPNACPEEFVHLYEKVVKALRVGNGDVIFMLLTKFDLVHWLNSTKPSLSERTKLLNLIHLALIACGLQPEEEVLLPFNIFCKHWTHVLEYQFPDHYSDCLRLLMQSCAEQLLSPDCWKASLKTLGCLPPKKRQKPGRGGSTGAAAPPDSSAVHLSPDQVEETLEWLSEFFCKLRFSKSDFRSFGLFSKWGSYMAEVEAFFLFLVRSLINNGAAALAQEPAGSSKTLQVLQSLHSKVTGLFKPWILVLDTEDTSNRRCYPWLESDTPAATKIVRLFTESMEFLHRSFKDKLLPGQRCALWFHVIHYCESCASPKMPEYILYTYHSEYARLPWAELLPDHTLMEAFFKVERGSPKSCFLFLGSALCEVNWVSVLCEAWNPQPQLETQAMVVYLLFTMVFLSKEDELLSKPVCPRCSLTRGVRNPEYGPVGCFLFQSGFLFHNLDRSALPAVSLKPSLFYSLDSVKATFYVTTKVNFYFDDTTLKCQAYIHQVVQFLSSLETSGQITLAVLEQELAKLLDDIALFNPPEVDTRLRHLAISSLFVEVLMMLNSASISTAESLRLSLKNWIEEKARCPLVLPLLTAACKCLASVRHMAETTEACITAFFRDGPGCLPDQYSGWGPILASLQVPELTAEEFLKECLSLESYLTLYVHALQRLNLEQTLAGETRALMMLGRWTEQAFPSNAKGEAKLFLWWHKALQLTLVQVEQSDASPLDMVIRTLLSLQARQSQLAEERLSSGILGAIGLGKKSPLSNRFRVVARSMSAFLLVQVPAENRIRLRPGTELQLSPKAQQALNTLESMASTKQYAEHQDQISQAVQFIRYPGHCLLDANQLLALLINSLYPEVHYLDIIR</sequence>
<dbReference type="Ensembl" id="ENSLACT00000005929.1">
    <property type="protein sequence ID" value="ENSLACP00000005877.1"/>
    <property type="gene ID" value="ENSLACG00000005219.1"/>
</dbReference>
<dbReference type="InterPro" id="IPR051436">
    <property type="entry name" value="Autophagy-related_EPG5"/>
</dbReference>
<evidence type="ECO:0000256" key="1">
    <source>
        <dbReference type="ARBA" id="ARBA00010948"/>
    </source>
</evidence>
<reference evidence="6" key="2">
    <citation type="submission" date="2025-08" db="UniProtKB">
        <authorList>
            <consortium name="Ensembl"/>
        </authorList>
    </citation>
    <scope>IDENTIFICATION</scope>
</reference>
<dbReference type="EMBL" id="AFYH01177981">
    <property type="status" value="NOT_ANNOTATED_CDS"/>
    <property type="molecule type" value="Genomic_DNA"/>
</dbReference>
<dbReference type="Pfam" id="PF26573">
    <property type="entry name" value="TPR_Epg5_2"/>
    <property type="match status" value="1"/>
</dbReference>
<dbReference type="EMBL" id="AFYH01177979">
    <property type="status" value="NOT_ANNOTATED_CDS"/>
    <property type="molecule type" value="Genomic_DNA"/>
</dbReference>
<dbReference type="Pfam" id="PF26103">
    <property type="entry name" value="TPR_Epg5"/>
    <property type="match status" value="1"/>
</dbReference>
<protein>
    <submittedName>
        <fullName evidence="6">Ectopic P-granules autophagy protein 5 homolog (C. elegans)</fullName>
    </submittedName>
</protein>
<reference evidence="6" key="3">
    <citation type="submission" date="2025-09" db="UniProtKB">
        <authorList>
            <consortium name="Ensembl"/>
        </authorList>
    </citation>
    <scope>IDENTIFICATION</scope>
</reference>
<dbReference type="InterPro" id="IPR059030">
    <property type="entry name" value="TPR_Epg5_mid"/>
</dbReference>
<dbReference type="InParanoid" id="H3A8A6"/>
<accession>H3A8A6</accession>
<feature type="domain" description="Epg5-like central TPR repeats" evidence="4">
    <location>
        <begin position="518"/>
        <end position="911"/>
    </location>
</feature>
<feature type="region of interest" description="Disordered" evidence="3">
    <location>
        <begin position="671"/>
        <end position="696"/>
    </location>
</feature>
<dbReference type="EMBL" id="AFYH01177980">
    <property type="status" value="NOT_ANNOTATED_CDS"/>
    <property type="molecule type" value="Genomic_DNA"/>
</dbReference>
<keyword evidence="2" id="KW-0072">Autophagy</keyword>
<dbReference type="EMBL" id="AFYH01177975">
    <property type="status" value="NOT_ANNOTATED_CDS"/>
    <property type="molecule type" value="Genomic_DNA"/>
</dbReference>
<dbReference type="Bgee" id="ENSLACG00000005219">
    <property type="expression patterns" value="Expressed in chordate pharynx and 4 other cell types or tissues"/>
</dbReference>
<dbReference type="STRING" id="7897.ENSLACP00000005877"/>
<dbReference type="OMA" id="CCCNVAN"/>
<dbReference type="EMBL" id="AFYH01177974">
    <property type="status" value="NOT_ANNOTATED_CDS"/>
    <property type="molecule type" value="Genomic_DNA"/>
</dbReference>
<dbReference type="GO" id="GO:0005737">
    <property type="term" value="C:cytoplasm"/>
    <property type="evidence" value="ECO:0007669"/>
    <property type="project" value="TreeGrafter"/>
</dbReference>
<dbReference type="GO" id="GO:0097352">
    <property type="term" value="P:autophagosome maturation"/>
    <property type="evidence" value="ECO:0007669"/>
    <property type="project" value="TreeGrafter"/>
</dbReference>
<dbReference type="GeneTree" id="ENSGT00390000007354"/>
<comment type="similarity">
    <text evidence="1">Belongs to the EPG5 family.</text>
</comment>
<dbReference type="PANTHER" id="PTHR31139">
    <property type="entry name" value="ECTOPIC P GRANULES PROTEIN 5 HOMOLOG"/>
    <property type="match status" value="1"/>
</dbReference>
<evidence type="ECO:0000313" key="7">
    <source>
        <dbReference type="Proteomes" id="UP000008672"/>
    </source>
</evidence>
<proteinExistence type="inferred from homology"/>
<keyword evidence="7" id="KW-1185">Reference proteome</keyword>
<dbReference type="Pfam" id="PF26106">
    <property type="entry name" value="TPR_Epg5_C"/>
    <property type="match status" value="1"/>
</dbReference>
<dbReference type="InterPro" id="IPR058750">
    <property type="entry name" value="TPR_Epg5"/>
</dbReference>
<dbReference type="HOGENOM" id="CLU_245281_0_0_1"/>
<evidence type="ECO:0000313" key="6">
    <source>
        <dbReference type="Ensembl" id="ENSLACP00000005877.1"/>
    </source>
</evidence>
<dbReference type="eggNOG" id="KOG3622">
    <property type="taxonomic scope" value="Eukaryota"/>
</dbReference>
<feature type="domain" description="Epg5-like TPR" evidence="5">
    <location>
        <begin position="52"/>
        <end position="260"/>
    </location>
</feature>
<organism evidence="6 7">
    <name type="scientific">Latimeria chalumnae</name>
    <name type="common">Coelacanth</name>
    <dbReference type="NCBI Taxonomy" id="7897"/>
    <lineage>
        <taxon>Eukaryota</taxon>
        <taxon>Metazoa</taxon>
        <taxon>Chordata</taxon>
        <taxon>Craniata</taxon>
        <taxon>Vertebrata</taxon>
        <taxon>Euteleostomi</taxon>
        <taxon>Coelacanthiformes</taxon>
        <taxon>Coelacanthidae</taxon>
        <taxon>Latimeria</taxon>
    </lineage>
</organism>
<dbReference type="EMBL" id="AFYH01177973">
    <property type="status" value="NOT_ANNOTATED_CDS"/>
    <property type="molecule type" value="Genomic_DNA"/>
</dbReference>
<reference evidence="7" key="1">
    <citation type="submission" date="2011-08" db="EMBL/GenBank/DDBJ databases">
        <title>The draft genome of Latimeria chalumnae.</title>
        <authorList>
            <person name="Di Palma F."/>
            <person name="Alfoldi J."/>
            <person name="Johnson J."/>
            <person name="Berlin A."/>
            <person name="Gnerre S."/>
            <person name="Jaffe D."/>
            <person name="MacCallum I."/>
            <person name="Young S."/>
            <person name="Walker B.J."/>
            <person name="Lander E."/>
            <person name="Lindblad-Toh K."/>
        </authorList>
    </citation>
    <scope>NUCLEOTIDE SEQUENCE [LARGE SCALE GENOMIC DNA]</scope>
    <source>
        <strain evidence="7">Wild caught</strain>
    </source>
</reference>
<evidence type="ECO:0000256" key="3">
    <source>
        <dbReference type="SAM" id="MobiDB-lite"/>
    </source>
</evidence>
<dbReference type="EMBL" id="AFYH01177976">
    <property type="status" value="NOT_ANNOTATED_CDS"/>
    <property type="molecule type" value="Genomic_DNA"/>
</dbReference>